<keyword evidence="2" id="KW-1185">Reference proteome</keyword>
<evidence type="ECO:0000313" key="2">
    <source>
        <dbReference type="Proteomes" id="UP001278571"/>
    </source>
</evidence>
<dbReference type="InterPro" id="IPR011110">
    <property type="entry name" value="Reg_prop"/>
</dbReference>
<comment type="caution">
    <text evidence="1">The sequence shown here is derived from an EMBL/GenBank/DDBJ whole genome shotgun (WGS) entry which is preliminary data.</text>
</comment>
<dbReference type="EMBL" id="JAWJZF010000298">
    <property type="protein sequence ID" value="MDX2292418.1"/>
    <property type="molecule type" value="Genomic_DNA"/>
</dbReference>
<protein>
    <submittedName>
        <fullName evidence="1">Two-component regulator propeller domain-containing protein</fullName>
    </submittedName>
</protein>
<dbReference type="Pfam" id="PF07494">
    <property type="entry name" value="Reg_prop"/>
    <property type="match status" value="2"/>
</dbReference>
<dbReference type="Gene3D" id="2.130.10.10">
    <property type="entry name" value="YVTN repeat-like/Quinoprotein amine dehydrogenase"/>
    <property type="match status" value="1"/>
</dbReference>
<reference evidence="1 2" key="1">
    <citation type="submission" date="2023-10" db="EMBL/GenBank/DDBJ databases">
        <authorList>
            <person name="Wang X.X."/>
        </authorList>
    </citation>
    <scope>NUCLEOTIDE SEQUENCE [LARGE SCALE GENOMIC DNA]</scope>
    <source>
        <strain evidence="1 2">NBRC 12816</strain>
    </source>
</reference>
<feature type="non-terminal residue" evidence="1">
    <location>
        <position position="1"/>
    </location>
</feature>
<sequence length="111" mass="11820">YDLSLLFDARGRLWVGTQGGGIGVLEDTRSGAPRHFRHIGAAEGLSNLNVDMLLADRQGRIWASTDDGIALIDSETFRVFMLHQADGATLPGYWAGSGAVTTEGELVFGGV</sequence>
<organism evidence="1 2">
    <name type="scientific">Streptomyces roseolus</name>
    <dbReference type="NCBI Taxonomy" id="67358"/>
    <lineage>
        <taxon>Bacteria</taxon>
        <taxon>Bacillati</taxon>
        <taxon>Actinomycetota</taxon>
        <taxon>Actinomycetes</taxon>
        <taxon>Kitasatosporales</taxon>
        <taxon>Streptomycetaceae</taxon>
        <taxon>Streptomyces</taxon>
    </lineage>
</organism>
<proteinExistence type="predicted"/>
<dbReference type="InterPro" id="IPR015943">
    <property type="entry name" value="WD40/YVTN_repeat-like_dom_sf"/>
</dbReference>
<dbReference type="SUPFAM" id="SSF63829">
    <property type="entry name" value="Calcium-dependent phosphotriesterase"/>
    <property type="match status" value="1"/>
</dbReference>
<gene>
    <name evidence="1" type="ORF">R2363_09560</name>
</gene>
<name>A0ABU4K3V7_9ACTN</name>
<dbReference type="RefSeq" id="WP_319008914.1">
    <property type="nucleotide sequence ID" value="NZ_JAWJZF010000298.1"/>
</dbReference>
<evidence type="ECO:0000313" key="1">
    <source>
        <dbReference type="EMBL" id="MDX2292418.1"/>
    </source>
</evidence>
<accession>A0ABU4K3V7</accession>
<dbReference type="Proteomes" id="UP001278571">
    <property type="component" value="Unassembled WGS sequence"/>
</dbReference>
<feature type="non-terminal residue" evidence="1">
    <location>
        <position position="111"/>
    </location>
</feature>